<dbReference type="FunFam" id="2.40.50.100:FF:000003">
    <property type="entry name" value="Acetyl-CoA carboxylase biotin carboxyl carrier protein"/>
    <property type="match status" value="1"/>
</dbReference>
<dbReference type="CDD" id="cd06850">
    <property type="entry name" value="biotinyl_domain"/>
    <property type="match status" value="1"/>
</dbReference>
<name>A0A1M6LCV2_9FIRM</name>
<evidence type="ECO:0000256" key="7">
    <source>
        <dbReference type="ARBA" id="ARBA00023267"/>
    </source>
</evidence>
<comment type="function">
    <text evidence="8">This protein is a component of the acetyl coenzyme A carboxylase complex; first, biotin carboxylase catalyzes the carboxylation of the carrier protein and then the transcarboxylase transfers the carboxyl group to form malonyl-CoA.</text>
</comment>
<dbReference type="GO" id="GO:0006633">
    <property type="term" value="P:fatty acid biosynthetic process"/>
    <property type="evidence" value="ECO:0007669"/>
    <property type="project" value="UniProtKB-UniPathway"/>
</dbReference>
<dbReference type="NCBIfam" id="TIGR00531">
    <property type="entry name" value="BCCP"/>
    <property type="match status" value="1"/>
</dbReference>
<dbReference type="InterPro" id="IPR001882">
    <property type="entry name" value="Biotin_BS"/>
</dbReference>
<evidence type="ECO:0000259" key="9">
    <source>
        <dbReference type="PROSITE" id="PS50968"/>
    </source>
</evidence>
<dbReference type="Gene3D" id="2.40.50.100">
    <property type="match status" value="1"/>
</dbReference>
<accession>A0A1M6LCV2</accession>
<keyword evidence="3 8" id="KW-0444">Lipid biosynthesis</keyword>
<evidence type="ECO:0000256" key="1">
    <source>
        <dbReference type="ARBA" id="ARBA00005194"/>
    </source>
</evidence>
<evidence type="ECO:0000256" key="5">
    <source>
        <dbReference type="ARBA" id="ARBA00023098"/>
    </source>
</evidence>
<dbReference type="EMBL" id="FQZY01000014">
    <property type="protein sequence ID" value="SHJ68996.1"/>
    <property type="molecule type" value="Genomic_DNA"/>
</dbReference>
<dbReference type="STRING" id="1121950.SAMN02745243_01150"/>
<reference evidence="10 11" key="1">
    <citation type="submission" date="2016-11" db="EMBL/GenBank/DDBJ databases">
        <authorList>
            <person name="Jaros S."/>
            <person name="Januszkiewicz K."/>
            <person name="Wedrychowicz H."/>
        </authorList>
    </citation>
    <scope>NUCLEOTIDE SEQUENCE [LARGE SCALE GENOMIC DNA]</scope>
    <source>
        <strain evidence="10 11">DSM 15480</strain>
    </source>
</reference>
<dbReference type="PANTHER" id="PTHR45266:SF3">
    <property type="entry name" value="OXALOACETATE DECARBOXYLASE ALPHA CHAIN"/>
    <property type="match status" value="1"/>
</dbReference>
<organism evidence="10 11">
    <name type="scientific">Hespellia stercorisuis DSM 15480</name>
    <dbReference type="NCBI Taxonomy" id="1121950"/>
    <lineage>
        <taxon>Bacteria</taxon>
        <taxon>Bacillati</taxon>
        <taxon>Bacillota</taxon>
        <taxon>Clostridia</taxon>
        <taxon>Lachnospirales</taxon>
        <taxon>Lachnospiraceae</taxon>
        <taxon>Hespellia</taxon>
    </lineage>
</organism>
<keyword evidence="4 8" id="KW-0276">Fatty acid metabolism</keyword>
<dbReference type="PROSITE" id="PS00188">
    <property type="entry name" value="BIOTIN"/>
    <property type="match status" value="1"/>
</dbReference>
<proteinExistence type="predicted"/>
<dbReference type="SUPFAM" id="SSF51230">
    <property type="entry name" value="Single hybrid motif"/>
    <property type="match status" value="1"/>
</dbReference>
<feature type="domain" description="Lipoyl-binding" evidence="9">
    <location>
        <begin position="99"/>
        <end position="186"/>
    </location>
</feature>
<dbReference type="PROSITE" id="PS50968">
    <property type="entry name" value="BIOTINYL_LIPOYL"/>
    <property type="match status" value="1"/>
</dbReference>
<dbReference type="RefSeq" id="WP_073106705.1">
    <property type="nucleotide sequence ID" value="NZ_FQZY01000014.1"/>
</dbReference>
<dbReference type="GO" id="GO:0009317">
    <property type="term" value="C:acetyl-CoA carboxylase complex"/>
    <property type="evidence" value="ECO:0007669"/>
    <property type="project" value="InterPro"/>
</dbReference>
<sequence length="186" mass="19554">MKFEQVLQLVEAVSDSSLTEFKYEEDGVKISLKREKEQVAVPMTGTVMAGNMMPAAQGIMTGMPMVNGTMAGMQMANGAAAGAEMTAAGNAQQAAQMSGQEVKTTAEPEGQIVTSPLVGTFYTASSTDADAFVKVGDVVKKGQVLAIVEAMKLMNEIESEFDGTVAEVLVDNASGVEYGQPLFRIV</sequence>
<dbReference type="GO" id="GO:0003989">
    <property type="term" value="F:acetyl-CoA carboxylase activity"/>
    <property type="evidence" value="ECO:0007669"/>
    <property type="project" value="InterPro"/>
</dbReference>
<evidence type="ECO:0000256" key="3">
    <source>
        <dbReference type="ARBA" id="ARBA00022516"/>
    </source>
</evidence>
<keyword evidence="7 8" id="KW-0092">Biotin</keyword>
<keyword evidence="5 8" id="KW-0443">Lipid metabolism</keyword>
<dbReference type="InterPro" id="IPR000089">
    <property type="entry name" value="Biotin_lipoyl"/>
</dbReference>
<keyword evidence="6 8" id="KW-0275">Fatty acid biosynthesis</keyword>
<gene>
    <name evidence="10" type="ORF">SAMN02745243_01150</name>
</gene>
<dbReference type="PANTHER" id="PTHR45266">
    <property type="entry name" value="OXALOACETATE DECARBOXYLASE ALPHA CHAIN"/>
    <property type="match status" value="1"/>
</dbReference>
<evidence type="ECO:0000256" key="4">
    <source>
        <dbReference type="ARBA" id="ARBA00022832"/>
    </source>
</evidence>
<dbReference type="Proteomes" id="UP000184301">
    <property type="component" value="Unassembled WGS sequence"/>
</dbReference>
<dbReference type="InterPro" id="IPR001249">
    <property type="entry name" value="AcCoA_biotinCC"/>
</dbReference>
<evidence type="ECO:0000256" key="2">
    <source>
        <dbReference type="ARBA" id="ARBA00017562"/>
    </source>
</evidence>
<protein>
    <recommendedName>
        <fullName evidence="2 8">Biotin carboxyl carrier protein of acetyl-CoA carboxylase</fullName>
    </recommendedName>
</protein>
<dbReference type="InterPro" id="IPR050709">
    <property type="entry name" value="Biotin_Carboxyl_Carrier/Decarb"/>
</dbReference>
<evidence type="ECO:0000313" key="10">
    <source>
        <dbReference type="EMBL" id="SHJ68996.1"/>
    </source>
</evidence>
<dbReference type="PRINTS" id="PR01071">
    <property type="entry name" value="ACOABIOTINCC"/>
</dbReference>
<dbReference type="InterPro" id="IPR011053">
    <property type="entry name" value="Single_hybrid_motif"/>
</dbReference>
<keyword evidence="11" id="KW-1185">Reference proteome</keyword>
<evidence type="ECO:0000313" key="11">
    <source>
        <dbReference type="Proteomes" id="UP000184301"/>
    </source>
</evidence>
<dbReference type="AlphaFoldDB" id="A0A1M6LCV2"/>
<dbReference type="UniPathway" id="UPA00094"/>
<evidence type="ECO:0000256" key="8">
    <source>
        <dbReference type="RuleBase" id="RU364072"/>
    </source>
</evidence>
<dbReference type="Pfam" id="PF00364">
    <property type="entry name" value="Biotin_lipoyl"/>
    <property type="match status" value="1"/>
</dbReference>
<evidence type="ECO:0000256" key="6">
    <source>
        <dbReference type="ARBA" id="ARBA00023160"/>
    </source>
</evidence>
<comment type="pathway">
    <text evidence="1 8">Lipid metabolism; fatty acid biosynthesis.</text>
</comment>
<dbReference type="OrthoDB" id="9811735at2"/>